<organism evidence="4 5">
    <name type="scientific">Bradyrhizobium macuxiense</name>
    <dbReference type="NCBI Taxonomy" id="1755647"/>
    <lineage>
        <taxon>Bacteria</taxon>
        <taxon>Pseudomonadati</taxon>
        <taxon>Pseudomonadota</taxon>
        <taxon>Alphaproteobacteria</taxon>
        <taxon>Hyphomicrobiales</taxon>
        <taxon>Nitrobacteraceae</taxon>
        <taxon>Bradyrhizobium</taxon>
    </lineage>
</organism>
<dbReference type="GO" id="GO:0016020">
    <property type="term" value="C:membrane"/>
    <property type="evidence" value="ECO:0007669"/>
    <property type="project" value="InterPro"/>
</dbReference>
<dbReference type="InterPro" id="IPR007049">
    <property type="entry name" value="Carb-sel_porin_OprB"/>
</dbReference>
<keyword evidence="5" id="KW-1185">Reference proteome</keyword>
<dbReference type="PANTHER" id="PTHR37944">
    <property type="entry name" value="PORIN B"/>
    <property type="match status" value="1"/>
</dbReference>
<name>A0A560L144_9BRAD</name>
<evidence type="ECO:0000313" key="5">
    <source>
        <dbReference type="Proteomes" id="UP000321304"/>
    </source>
</evidence>
<evidence type="ECO:0000256" key="3">
    <source>
        <dbReference type="SAM" id="MobiDB-lite"/>
    </source>
</evidence>
<dbReference type="AlphaFoldDB" id="A0A560L144"/>
<proteinExistence type="inferred from homology"/>
<dbReference type="PANTHER" id="PTHR37944:SF1">
    <property type="entry name" value="PORIN B"/>
    <property type="match status" value="1"/>
</dbReference>
<dbReference type="Proteomes" id="UP000321304">
    <property type="component" value="Unassembled WGS sequence"/>
</dbReference>
<feature type="compositionally biased region" description="Polar residues" evidence="3">
    <location>
        <begin position="1"/>
        <end position="15"/>
    </location>
</feature>
<dbReference type="InterPro" id="IPR038673">
    <property type="entry name" value="OprB_sf"/>
</dbReference>
<dbReference type="Gene3D" id="2.40.160.180">
    <property type="entry name" value="Carbohydrate-selective porin OprB"/>
    <property type="match status" value="1"/>
</dbReference>
<evidence type="ECO:0000256" key="2">
    <source>
        <dbReference type="RuleBase" id="RU363072"/>
    </source>
</evidence>
<feature type="region of interest" description="Disordered" evidence="3">
    <location>
        <begin position="1"/>
        <end position="23"/>
    </location>
</feature>
<dbReference type="EMBL" id="VITY01000025">
    <property type="protein sequence ID" value="TWB86900.1"/>
    <property type="molecule type" value="Genomic_DNA"/>
</dbReference>
<sequence length="515" mass="55709">MSKESAQAISSQDASKSGPPPCRTMIALRPVTAAITLCALSSTSSFVQAQSSSDRAQQRTRPLVRLQSLEAAERAEIRDGRTAMNAARQAQKKVHEARSKTEAKTDYFAKFDNLREKGLVVGIPGPADTVDQDAGGFRSALADLGIGYWAWSQISFADNVLPNAARSTIANQLYNGQNPTLSTENFVTLTYDLSRYGIADGQIVVGAVQQKGTWNPGAPETFGFSSISYYQTFFDRRLELKLGYLKNSWEFAGAVNGAASVFGPSGSILVQGGMTYAVTPTPAINLKYNFDDRLYTKLSFQRSTTPAGVVAQLAENPTSLGWSTPNAGLLFLDETGYKNSAALGSPETWLRAGVGINNSRYTNLAYPSEPEADENSFYYVAADRQLFQTDIQGSASRGYYGGFSVMHAPPDLNRVSQYYELRLYAKGLFDSRPTDIVSFVAADTVWSNIAVETALAAGKLVHGDAKSVSANYSAHLAPGIYTSVGITYIDHPTSIAYTPQIGHVLNFSVTTNIFF</sequence>
<dbReference type="InterPro" id="IPR052932">
    <property type="entry name" value="OprB_Porin"/>
</dbReference>
<dbReference type="Pfam" id="PF04966">
    <property type="entry name" value="OprB"/>
    <property type="match status" value="1"/>
</dbReference>
<gene>
    <name evidence="4" type="ORF">FBZ93_12526</name>
</gene>
<evidence type="ECO:0000256" key="1">
    <source>
        <dbReference type="ARBA" id="ARBA00008769"/>
    </source>
</evidence>
<reference evidence="4 5" key="1">
    <citation type="submission" date="2019-06" db="EMBL/GenBank/DDBJ databases">
        <title>Genomic Encyclopedia of Type Strains, Phase IV (KMG-V): Genome sequencing to study the core and pangenomes of soil and plant-associated prokaryotes.</title>
        <authorList>
            <person name="Whitman W."/>
        </authorList>
    </citation>
    <scope>NUCLEOTIDE SEQUENCE [LARGE SCALE GENOMIC DNA]</scope>
    <source>
        <strain evidence="4 5">BR 10355</strain>
    </source>
</reference>
<protein>
    <submittedName>
        <fullName evidence="4">Porin</fullName>
    </submittedName>
</protein>
<dbReference type="RefSeq" id="WP_246667845.1">
    <property type="nucleotide sequence ID" value="NZ_VITY01000025.1"/>
</dbReference>
<accession>A0A560L144</accession>
<dbReference type="GO" id="GO:0008643">
    <property type="term" value="P:carbohydrate transport"/>
    <property type="evidence" value="ECO:0007669"/>
    <property type="project" value="InterPro"/>
</dbReference>
<comment type="caution">
    <text evidence="4">The sequence shown here is derived from an EMBL/GenBank/DDBJ whole genome shotgun (WGS) entry which is preliminary data.</text>
</comment>
<evidence type="ECO:0000313" key="4">
    <source>
        <dbReference type="EMBL" id="TWB86900.1"/>
    </source>
</evidence>
<comment type="similarity">
    <text evidence="1 2">Belongs to the OprB family.</text>
</comment>
<dbReference type="GO" id="GO:0015288">
    <property type="term" value="F:porin activity"/>
    <property type="evidence" value="ECO:0007669"/>
    <property type="project" value="InterPro"/>
</dbReference>